<gene>
    <name evidence="7" type="ORF">AK88_02159</name>
</gene>
<evidence type="ECO:0000256" key="4">
    <source>
        <dbReference type="PIRSR" id="PIRSR606689-2"/>
    </source>
</evidence>
<feature type="transmembrane region" description="Helical" evidence="6">
    <location>
        <begin position="91"/>
        <end position="112"/>
    </location>
</feature>
<dbReference type="PROSITE" id="PS51417">
    <property type="entry name" value="ARF"/>
    <property type="match status" value="1"/>
</dbReference>
<dbReference type="PANTHER" id="PTHR11711">
    <property type="entry name" value="ADP RIBOSYLATION FACTOR-RELATED"/>
    <property type="match status" value="1"/>
</dbReference>
<keyword evidence="4" id="KW-0460">Magnesium</keyword>
<feature type="transmembrane region" description="Helical" evidence="6">
    <location>
        <begin position="62"/>
        <end position="79"/>
    </location>
</feature>
<dbReference type="Gene3D" id="3.40.50.300">
    <property type="entry name" value="P-loop containing nucleotide triphosphate hydrolases"/>
    <property type="match status" value="1"/>
</dbReference>
<dbReference type="OrthoDB" id="442317at2759"/>
<dbReference type="VEuPathDB" id="PlasmoDB:AK88_02159"/>
<evidence type="ECO:0000256" key="1">
    <source>
        <dbReference type="ARBA" id="ARBA00022741"/>
    </source>
</evidence>
<dbReference type="RefSeq" id="XP_012335216.1">
    <property type="nucleotide sequence ID" value="XM_012479793.1"/>
</dbReference>
<feature type="binding site" evidence="4">
    <location>
        <position position="117"/>
    </location>
    <ligand>
        <name>Mg(2+)</name>
        <dbReference type="ChEBI" id="CHEBI:18420"/>
    </ligand>
</feature>
<keyword evidence="8" id="KW-1185">Reference proteome</keyword>
<evidence type="ECO:0000313" key="8">
    <source>
        <dbReference type="Proteomes" id="UP000054561"/>
    </source>
</evidence>
<dbReference type="SMART" id="SM00177">
    <property type="entry name" value="ARF"/>
    <property type="match status" value="1"/>
</dbReference>
<keyword evidence="1 3" id="KW-0547">Nucleotide-binding</keyword>
<dbReference type="GO" id="GO:0046872">
    <property type="term" value="F:metal ion binding"/>
    <property type="evidence" value="ECO:0007669"/>
    <property type="project" value="UniProtKB-KW"/>
</dbReference>
<keyword evidence="6" id="KW-1133">Transmembrane helix</keyword>
<dbReference type="InterPro" id="IPR027417">
    <property type="entry name" value="P-loop_NTPase"/>
</dbReference>
<dbReference type="InterPro" id="IPR006689">
    <property type="entry name" value="Small_GTPase_ARF/SAR"/>
</dbReference>
<keyword evidence="4" id="KW-0479">Metal-binding</keyword>
<proteinExistence type="predicted"/>
<evidence type="ECO:0000256" key="2">
    <source>
        <dbReference type="ARBA" id="ARBA00023134"/>
    </source>
</evidence>
<dbReference type="GO" id="GO:0005525">
    <property type="term" value="F:GTP binding"/>
    <property type="evidence" value="ECO:0007669"/>
    <property type="project" value="UniProtKB-KW"/>
</dbReference>
<dbReference type="EMBL" id="KQ001664">
    <property type="protein sequence ID" value="KJP88212.1"/>
    <property type="molecule type" value="Genomic_DNA"/>
</dbReference>
<evidence type="ECO:0000256" key="5">
    <source>
        <dbReference type="SAM" id="MobiDB-lite"/>
    </source>
</evidence>
<evidence type="ECO:0000256" key="6">
    <source>
        <dbReference type="SAM" id="Phobius"/>
    </source>
</evidence>
<dbReference type="SUPFAM" id="SSF52540">
    <property type="entry name" value="P-loop containing nucleoside triphosphate hydrolases"/>
    <property type="match status" value="1"/>
</dbReference>
<organism evidence="7 8">
    <name type="scientific">Plasmodium fragile</name>
    <dbReference type="NCBI Taxonomy" id="5857"/>
    <lineage>
        <taxon>Eukaryota</taxon>
        <taxon>Sar</taxon>
        <taxon>Alveolata</taxon>
        <taxon>Apicomplexa</taxon>
        <taxon>Aconoidasida</taxon>
        <taxon>Haemosporida</taxon>
        <taxon>Plasmodiidae</taxon>
        <taxon>Plasmodium</taxon>
        <taxon>Plasmodium (Plasmodium)</taxon>
    </lineage>
</organism>
<dbReference type="Proteomes" id="UP000054561">
    <property type="component" value="Unassembled WGS sequence"/>
</dbReference>
<dbReference type="OMA" id="EFIRIIY"/>
<feature type="binding site" evidence="3">
    <location>
        <begin position="93"/>
        <end position="100"/>
    </location>
    <ligand>
        <name>GTP</name>
        <dbReference type="ChEBI" id="CHEBI:37565"/>
    </ligand>
</feature>
<keyword evidence="6" id="KW-0812">Transmembrane</keyword>
<dbReference type="InterPro" id="IPR024156">
    <property type="entry name" value="Small_GTPase_ARF"/>
</dbReference>
<keyword evidence="2 3" id="KW-0342">GTP-binding</keyword>
<protein>
    <recommendedName>
        <fullName evidence="9">ADP-ribosylation factor</fullName>
    </recommendedName>
</protein>
<evidence type="ECO:0000313" key="7">
    <source>
        <dbReference type="EMBL" id="KJP88212.1"/>
    </source>
</evidence>
<feature type="region of interest" description="Disordered" evidence="5">
    <location>
        <begin position="1"/>
        <end position="24"/>
    </location>
</feature>
<keyword evidence="6" id="KW-0472">Membrane</keyword>
<evidence type="ECO:0008006" key="9">
    <source>
        <dbReference type="Google" id="ProtNLM"/>
    </source>
</evidence>
<feature type="binding site" evidence="3">
    <location>
        <begin position="207"/>
        <end position="210"/>
    </location>
    <ligand>
        <name>GTP</name>
        <dbReference type="ChEBI" id="CHEBI:37565"/>
    </ligand>
</feature>
<dbReference type="Pfam" id="PF00025">
    <property type="entry name" value="Arf"/>
    <property type="match status" value="1"/>
</dbReference>
<name>A0A0D9QN58_PLAFR</name>
<dbReference type="GeneID" id="24267473"/>
<feature type="binding site" evidence="4">
    <location>
        <position position="100"/>
    </location>
    <ligand>
        <name>Mg(2+)</name>
        <dbReference type="ChEBI" id="CHEBI:18420"/>
    </ligand>
</feature>
<sequence>MLSPSCEHAPPTTNSHGKERNGYKTSNSKCMVAQKNQSNMYEQKYIPSQLEGNEIFPCFTKMFYFILFLYFFFMLYRLFSLKDPTKKKFIIFGLPFSGKTSIIYFFKLGYLITTVRTLFINEESFSVKIQKDKNRLGEQNYEVTFFEVGTDCSYSLIKEYADVSNDVIYIVDSAHKSALSEAREEFIRIIYDFRFVYRKCKFLIFMNKQDANGCLPSEEIINYFALPKELRFRCKFFACSTLSGQGLKEGLEWLVNTNVFVDKNNDAVERSGGTFYNY</sequence>
<evidence type="ECO:0000256" key="3">
    <source>
        <dbReference type="PIRSR" id="PIRSR606689-1"/>
    </source>
</evidence>
<reference evidence="7 8" key="1">
    <citation type="submission" date="2014-03" db="EMBL/GenBank/DDBJ databases">
        <title>The Genome Sequence of Plasmodium fragile nilgiri.</title>
        <authorList>
            <consortium name="The Broad Institute Genomics Platform"/>
            <consortium name="The Broad Institute Genome Sequencing Center for Infectious Disease"/>
            <person name="Neafsey D."/>
            <person name="Duraisingh M."/>
            <person name="Young S.K."/>
            <person name="Zeng Q."/>
            <person name="Gargeya S."/>
            <person name="Abouelleil A."/>
            <person name="Alvarado L."/>
            <person name="Chapman S.B."/>
            <person name="Gainer-Dewar J."/>
            <person name="Goldberg J."/>
            <person name="Griggs A."/>
            <person name="Gujja S."/>
            <person name="Hansen M."/>
            <person name="Howarth C."/>
            <person name="Imamovic A."/>
            <person name="Larimer J."/>
            <person name="Pearson M."/>
            <person name="Poon T.W."/>
            <person name="Priest M."/>
            <person name="Roberts A."/>
            <person name="Saif S."/>
            <person name="Shea T."/>
            <person name="Sykes S."/>
            <person name="Wortman J."/>
            <person name="Nusbaum C."/>
            <person name="Birren B."/>
        </authorList>
    </citation>
    <scope>NUCLEOTIDE SEQUENCE [LARGE SCALE GENOMIC DNA]</scope>
    <source>
        <strain evidence="8">nilgiri</strain>
    </source>
</reference>
<dbReference type="AlphaFoldDB" id="A0A0D9QN58"/>
<dbReference type="GO" id="GO:0003924">
    <property type="term" value="F:GTPase activity"/>
    <property type="evidence" value="ECO:0007669"/>
    <property type="project" value="InterPro"/>
</dbReference>
<accession>A0A0D9QN58</accession>